<evidence type="ECO:0000256" key="7">
    <source>
        <dbReference type="ARBA" id="ARBA00022840"/>
    </source>
</evidence>
<proteinExistence type="predicted"/>
<dbReference type="SMART" id="SM00387">
    <property type="entry name" value="HATPase_c"/>
    <property type="match status" value="1"/>
</dbReference>
<dbReference type="EMBL" id="VSSQ01009897">
    <property type="protein sequence ID" value="MPM42890.1"/>
    <property type="molecule type" value="Genomic_DNA"/>
</dbReference>
<dbReference type="PANTHER" id="PTHR42878:SF7">
    <property type="entry name" value="SENSOR HISTIDINE KINASE GLRK"/>
    <property type="match status" value="1"/>
</dbReference>
<keyword evidence="9" id="KW-1133">Transmembrane helix</keyword>
<reference evidence="12" key="1">
    <citation type="submission" date="2019-08" db="EMBL/GenBank/DDBJ databases">
        <authorList>
            <person name="Kucharzyk K."/>
            <person name="Murdoch R.W."/>
            <person name="Higgins S."/>
            <person name="Loffler F."/>
        </authorList>
    </citation>
    <scope>NUCLEOTIDE SEQUENCE</scope>
</reference>
<feature type="domain" description="HAMP" evidence="11">
    <location>
        <begin position="200"/>
        <end position="252"/>
    </location>
</feature>
<keyword evidence="6 12" id="KW-0418">Kinase</keyword>
<dbReference type="AlphaFoldDB" id="A0A644ZPL1"/>
<dbReference type="CDD" id="cd00082">
    <property type="entry name" value="HisKA"/>
    <property type="match status" value="1"/>
</dbReference>
<keyword evidence="7" id="KW-0067">ATP-binding</keyword>
<dbReference type="InterPro" id="IPR003594">
    <property type="entry name" value="HATPase_dom"/>
</dbReference>
<comment type="catalytic activity">
    <reaction evidence="1">
        <text>ATP + protein L-histidine = ADP + protein N-phospho-L-histidine.</text>
        <dbReference type="EC" id="2.7.13.3"/>
    </reaction>
</comment>
<evidence type="ECO:0000256" key="1">
    <source>
        <dbReference type="ARBA" id="ARBA00000085"/>
    </source>
</evidence>
<accession>A0A644ZPL1</accession>
<dbReference type="GO" id="GO:0016020">
    <property type="term" value="C:membrane"/>
    <property type="evidence" value="ECO:0007669"/>
    <property type="project" value="InterPro"/>
</dbReference>
<evidence type="ECO:0000256" key="2">
    <source>
        <dbReference type="ARBA" id="ARBA00012438"/>
    </source>
</evidence>
<dbReference type="SMART" id="SM00304">
    <property type="entry name" value="HAMP"/>
    <property type="match status" value="1"/>
</dbReference>
<keyword evidence="9" id="KW-0472">Membrane</keyword>
<dbReference type="GO" id="GO:0005524">
    <property type="term" value="F:ATP binding"/>
    <property type="evidence" value="ECO:0007669"/>
    <property type="project" value="UniProtKB-KW"/>
</dbReference>
<dbReference type="InterPro" id="IPR003660">
    <property type="entry name" value="HAMP_dom"/>
</dbReference>
<evidence type="ECO:0000256" key="6">
    <source>
        <dbReference type="ARBA" id="ARBA00022777"/>
    </source>
</evidence>
<dbReference type="SUPFAM" id="SSF55874">
    <property type="entry name" value="ATPase domain of HSP90 chaperone/DNA topoisomerase II/histidine kinase"/>
    <property type="match status" value="1"/>
</dbReference>
<gene>
    <name evidence="12" type="primary">sasA_235</name>
    <name evidence="12" type="ORF">SDC9_89562</name>
</gene>
<dbReference type="PRINTS" id="PR00344">
    <property type="entry name" value="BCTRLSENSOR"/>
</dbReference>
<dbReference type="Gene3D" id="6.10.340.10">
    <property type="match status" value="1"/>
</dbReference>
<evidence type="ECO:0000256" key="3">
    <source>
        <dbReference type="ARBA" id="ARBA00022553"/>
    </source>
</evidence>
<dbReference type="Gene3D" id="3.30.450.20">
    <property type="entry name" value="PAS domain"/>
    <property type="match status" value="1"/>
</dbReference>
<dbReference type="CDD" id="cd00075">
    <property type="entry name" value="HATPase"/>
    <property type="match status" value="1"/>
</dbReference>
<dbReference type="SUPFAM" id="SSF158472">
    <property type="entry name" value="HAMP domain-like"/>
    <property type="match status" value="1"/>
</dbReference>
<dbReference type="GO" id="GO:0007234">
    <property type="term" value="P:osmosensory signaling via phosphorelay pathway"/>
    <property type="evidence" value="ECO:0007669"/>
    <property type="project" value="TreeGrafter"/>
</dbReference>
<sequence>MNIRQKFLAAFGILLAGIVIFGVMMLRQVDKLGRAVDVILRENYQSVIICQNVNKALERIDSGLLLSLSGQSAEPVFFTVQIDRINREWQAELHNITLPTEGERVELVAKLLSEYIALLPRVNNPHTPTNERIASYHENIFPLFTELKTKIDEILTLNQQNMVDAKNLAAAEAGRLHRQGIILLIGCVVFVIAFLLLLTRLIQKPLQKLIVMTNEIANGNLSLTLDSRSNDEIGQLSRSFNAMTIALRNAQDQLVGRLHRSTRMNKDVFRELPTPIAAFDIGSGRIELATQSARQYFGLEEGRKLDEFPCEWLPEIFKRVRQNGVISISSKNDGVIQHFIDGKEFFFQPMAVPLPAGVPLEQLTGVVIILKDVTMAHEQQELKRSVISTVSHQLKTPLTSLQMSIYLLLEERCGALTPEQLDLVMAMRDDSQRLTDIIGDLLDLNKASKSGALVTEPHAPNELLLLAKDRFQADCREHSITLETECDPLAPAVPVALNRINYAFDNLIGNAIRFTKPGGKIRLTAQAVKNAVEFSVADTGCGMSDEVLKHIFEPFYRGPGQDNASGVGLGLSIVKAIVAAHGGGIKVESEVDSGTVFTFTLPVVQGGEKTC</sequence>
<dbReference type="GO" id="GO:0030295">
    <property type="term" value="F:protein kinase activator activity"/>
    <property type="evidence" value="ECO:0007669"/>
    <property type="project" value="TreeGrafter"/>
</dbReference>
<dbReference type="GO" id="GO:0000156">
    <property type="term" value="F:phosphorelay response regulator activity"/>
    <property type="evidence" value="ECO:0007669"/>
    <property type="project" value="TreeGrafter"/>
</dbReference>
<dbReference type="Gene3D" id="1.10.287.130">
    <property type="match status" value="1"/>
</dbReference>
<dbReference type="InterPro" id="IPR036097">
    <property type="entry name" value="HisK_dim/P_sf"/>
</dbReference>
<dbReference type="PROSITE" id="PS50109">
    <property type="entry name" value="HIS_KIN"/>
    <property type="match status" value="1"/>
</dbReference>
<dbReference type="CDD" id="cd06225">
    <property type="entry name" value="HAMP"/>
    <property type="match status" value="1"/>
</dbReference>
<keyword evidence="9" id="KW-0812">Transmembrane</keyword>
<evidence type="ECO:0000256" key="4">
    <source>
        <dbReference type="ARBA" id="ARBA00022679"/>
    </source>
</evidence>
<dbReference type="SUPFAM" id="SSF47384">
    <property type="entry name" value="Homodimeric domain of signal transducing histidine kinase"/>
    <property type="match status" value="1"/>
</dbReference>
<feature type="domain" description="Histidine kinase" evidence="10">
    <location>
        <begin position="389"/>
        <end position="605"/>
    </location>
</feature>
<dbReference type="Gene3D" id="3.30.565.10">
    <property type="entry name" value="Histidine kinase-like ATPase, C-terminal domain"/>
    <property type="match status" value="1"/>
</dbReference>
<evidence type="ECO:0000256" key="9">
    <source>
        <dbReference type="SAM" id="Phobius"/>
    </source>
</evidence>
<dbReference type="Pfam" id="PF00512">
    <property type="entry name" value="HisKA"/>
    <property type="match status" value="1"/>
</dbReference>
<keyword evidence="5" id="KW-0547">Nucleotide-binding</keyword>
<evidence type="ECO:0000259" key="11">
    <source>
        <dbReference type="PROSITE" id="PS50885"/>
    </source>
</evidence>
<dbReference type="FunFam" id="3.30.565.10:FF:000006">
    <property type="entry name" value="Sensor histidine kinase WalK"/>
    <property type="match status" value="1"/>
</dbReference>
<dbReference type="Pfam" id="PF00672">
    <property type="entry name" value="HAMP"/>
    <property type="match status" value="1"/>
</dbReference>
<keyword evidence="8" id="KW-0902">Two-component regulatory system</keyword>
<dbReference type="InterPro" id="IPR004358">
    <property type="entry name" value="Sig_transdc_His_kin-like_C"/>
</dbReference>
<dbReference type="GO" id="GO:0000155">
    <property type="term" value="F:phosphorelay sensor kinase activity"/>
    <property type="evidence" value="ECO:0007669"/>
    <property type="project" value="InterPro"/>
</dbReference>
<feature type="transmembrane region" description="Helical" evidence="9">
    <location>
        <begin position="181"/>
        <end position="202"/>
    </location>
</feature>
<dbReference type="SMART" id="SM00388">
    <property type="entry name" value="HisKA"/>
    <property type="match status" value="1"/>
</dbReference>
<evidence type="ECO:0000256" key="8">
    <source>
        <dbReference type="ARBA" id="ARBA00023012"/>
    </source>
</evidence>
<dbReference type="Pfam" id="PF02518">
    <property type="entry name" value="HATPase_c"/>
    <property type="match status" value="1"/>
</dbReference>
<dbReference type="PROSITE" id="PS50885">
    <property type="entry name" value="HAMP"/>
    <property type="match status" value="1"/>
</dbReference>
<evidence type="ECO:0000313" key="12">
    <source>
        <dbReference type="EMBL" id="MPM42890.1"/>
    </source>
</evidence>
<evidence type="ECO:0000259" key="10">
    <source>
        <dbReference type="PROSITE" id="PS50109"/>
    </source>
</evidence>
<dbReference type="InterPro" id="IPR036890">
    <property type="entry name" value="HATPase_C_sf"/>
</dbReference>
<name>A0A644ZPL1_9ZZZZ</name>
<keyword evidence="3" id="KW-0597">Phosphoprotein</keyword>
<organism evidence="12">
    <name type="scientific">bioreactor metagenome</name>
    <dbReference type="NCBI Taxonomy" id="1076179"/>
    <lineage>
        <taxon>unclassified sequences</taxon>
        <taxon>metagenomes</taxon>
        <taxon>ecological metagenomes</taxon>
    </lineage>
</organism>
<dbReference type="InterPro" id="IPR050351">
    <property type="entry name" value="BphY/WalK/GraS-like"/>
</dbReference>
<feature type="transmembrane region" description="Helical" evidence="9">
    <location>
        <begin position="6"/>
        <end position="26"/>
    </location>
</feature>
<evidence type="ECO:0000256" key="5">
    <source>
        <dbReference type="ARBA" id="ARBA00022741"/>
    </source>
</evidence>
<comment type="caution">
    <text evidence="12">The sequence shown here is derived from an EMBL/GenBank/DDBJ whole genome shotgun (WGS) entry which is preliminary data.</text>
</comment>
<keyword evidence="4 12" id="KW-0808">Transferase</keyword>
<dbReference type="PANTHER" id="PTHR42878">
    <property type="entry name" value="TWO-COMPONENT HISTIDINE KINASE"/>
    <property type="match status" value="1"/>
</dbReference>
<dbReference type="InterPro" id="IPR005467">
    <property type="entry name" value="His_kinase_dom"/>
</dbReference>
<dbReference type="InterPro" id="IPR003661">
    <property type="entry name" value="HisK_dim/P_dom"/>
</dbReference>
<protein>
    <recommendedName>
        <fullName evidence="2">histidine kinase</fullName>
        <ecNumber evidence="2">2.7.13.3</ecNumber>
    </recommendedName>
</protein>
<dbReference type="EC" id="2.7.13.3" evidence="2"/>